<keyword evidence="6" id="KW-1133">Transmembrane helix</keyword>
<comment type="similarity">
    <text evidence="11">Belongs to the LAMP family.</text>
</comment>
<evidence type="ECO:0000259" key="12">
    <source>
        <dbReference type="Pfam" id="PF01299"/>
    </source>
</evidence>
<dbReference type="EMBL" id="JAATJU010024400">
    <property type="protein sequence ID" value="KAH0505689.1"/>
    <property type="molecule type" value="Genomic_DNA"/>
</dbReference>
<evidence type="ECO:0000256" key="3">
    <source>
        <dbReference type="ARBA" id="ARBA00022692"/>
    </source>
</evidence>
<dbReference type="GO" id="GO:0072594">
    <property type="term" value="P:establishment of protein localization to organelle"/>
    <property type="evidence" value="ECO:0007669"/>
    <property type="project" value="TreeGrafter"/>
</dbReference>
<evidence type="ECO:0000256" key="11">
    <source>
        <dbReference type="PROSITE-ProRule" id="PRU00740"/>
    </source>
</evidence>
<comment type="caution">
    <text evidence="13">The sequence shown here is derived from an EMBL/GenBank/DDBJ whole genome shotgun (WGS) entry which is preliminary data.</text>
</comment>
<dbReference type="PROSITE" id="PS51407">
    <property type="entry name" value="LAMP_3"/>
    <property type="match status" value="1"/>
</dbReference>
<comment type="subunit">
    <text evidence="9">Interacts with ABCB9; this interaction strongly stabilizes ABCB9 and protects ABCB9 against lysosomal degradation. Interacts with FURIN. Interacts with TMEM175; inhibiting the proton channel activity of TMEM175.</text>
</comment>
<reference evidence="13" key="1">
    <citation type="submission" date="2020-03" db="EMBL/GenBank/DDBJ databases">
        <title>Studies in the Genomics of Life Span.</title>
        <authorList>
            <person name="Glass D."/>
        </authorList>
    </citation>
    <scope>NUCLEOTIDE SEQUENCE</scope>
    <source>
        <strain evidence="13">LTLLF</strain>
        <tissue evidence="13">Muscle</tissue>
    </source>
</reference>
<evidence type="ECO:0000256" key="5">
    <source>
        <dbReference type="ARBA" id="ARBA00022753"/>
    </source>
</evidence>
<evidence type="ECO:0000313" key="14">
    <source>
        <dbReference type="Proteomes" id="UP000710432"/>
    </source>
</evidence>
<keyword evidence="3 11" id="KW-0812">Transmembrane</keyword>
<dbReference type="GO" id="GO:0005886">
    <property type="term" value="C:plasma membrane"/>
    <property type="evidence" value="ECO:0007669"/>
    <property type="project" value="TreeGrafter"/>
</dbReference>
<evidence type="ECO:0000256" key="4">
    <source>
        <dbReference type="ARBA" id="ARBA00022729"/>
    </source>
</evidence>
<evidence type="ECO:0000313" key="13">
    <source>
        <dbReference type="EMBL" id="KAH0505689.1"/>
    </source>
</evidence>
<proteinExistence type="inferred from homology"/>
<keyword evidence="8" id="KW-0325">Glycoprotein</keyword>
<keyword evidence="11" id="KW-0458">Lysosome</keyword>
<dbReference type="Gene3D" id="2.40.160.110">
    <property type="match status" value="1"/>
</dbReference>
<evidence type="ECO:0000256" key="10">
    <source>
        <dbReference type="ARBA" id="ARBA00082884"/>
    </source>
</evidence>
<evidence type="ECO:0000256" key="7">
    <source>
        <dbReference type="ARBA" id="ARBA00023136"/>
    </source>
</evidence>
<comment type="subcellular location">
    <subcellularLocation>
        <location evidence="2">Endosome membrane</location>
        <topology evidence="2">Single-pass type I membrane protein</topology>
    </subcellularLocation>
    <subcellularLocation>
        <location evidence="1 11">Lysosome membrane</location>
        <topology evidence="1 11">Single-pass type I membrane protein</topology>
    </subcellularLocation>
</comment>
<dbReference type="GO" id="GO:0005765">
    <property type="term" value="C:lysosomal membrane"/>
    <property type="evidence" value="ECO:0007669"/>
    <property type="project" value="UniProtKB-SubCell"/>
</dbReference>
<comment type="caution">
    <text evidence="11">Lacks conserved residue(s) required for the propagation of feature annotation.</text>
</comment>
<dbReference type="InterPro" id="IPR002000">
    <property type="entry name" value="Lysosome-assoc_membr_glycop"/>
</dbReference>
<dbReference type="Pfam" id="PF01299">
    <property type="entry name" value="Lamp2-like_luminal"/>
    <property type="match status" value="1"/>
</dbReference>
<dbReference type="InterPro" id="IPR048528">
    <property type="entry name" value="Lamp2-like_luminal"/>
</dbReference>
<name>A0A8J6KQB8_MICOH</name>
<keyword evidence="5" id="KW-0967">Endosome</keyword>
<dbReference type="AlphaFoldDB" id="A0A8J6KQB8"/>
<evidence type="ECO:0000256" key="2">
    <source>
        <dbReference type="ARBA" id="ARBA00004530"/>
    </source>
</evidence>
<gene>
    <name evidence="13" type="ORF">LTLLF_176550</name>
</gene>
<evidence type="ECO:0000256" key="1">
    <source>
        <dbReference type="ARBA" id="ARBA00004352"/>
    </source>
</evidence>
<dbReference type="GO" id="GO:0031902">
    <property type="term" value="C:late endosome membrane"/>
    <property type="evidence" value="ECO:0007669"/>
    <property type="project" value="TreeGrafter"/>
</dbReference>
<keyword evidence="4" id="KW-0732">Signal</keyword>
<protein>
    <recommendedName>
        <fullName evidence="10">CD107 antigen-like family member A</fullName>
    </recommendedName>
</protein>
<feature type="domain" description="Lysosome-associated membrane glycoprotein 2-like luminal" evidence="12">
    <location>
        <begin position="50"/>
        <end position="130"/>
    </location>
</feature>
<evidence type="ECO:0000256" key="9">
    <source>
        <dbReference type="ARBA" id="ARBA00065516"/>
    </source>
</evidence>
<keyword evidence="7 11" id="KW-0472">Membrane</keyword>
<organism evidence="13 14">
    <name type="scientific">Microtus ochrogaster</name>
    <name type="common">Prairie vole</name>
    <dbReference type="NCBI Taxonomy" id="79684"/>
    <lineage>
        <taxon>Eukaryota</taxon>
        <taxon>Metazoa</taxon>
        <taxon>Chordata</taxon>
        <taxon>Craniata</taxon>
        <taxon>Vertebrata</taxon>
        <taxon>Euteleostomi</taxon>
        <taxon>Mammalia</taxon>
        <taxon>Eutheria</taxon>
        <taxon>Euarchontoglires</taxon>
        <taxon>Glires</taxon>
        <taxon>Rodentia</taxon>
        <taxon>Myomorpha</taxon>
        <taxon>Muroidea</taxon>
        <taxon>Cricetidae</taxon>
        <taxon>Arvicolinae</taxon>
        <taxon>Microtus</taxon>
    </lineage>
</organism>
<dbReference type="PANTHER" id="PTHR11506:SF27">
    <property type="entry name" value="LYSOSOME-ASSOCIATED MEMBRANE GLYCOPROTEIN 1"/>
    <property type="match status" value="1"/>
</dbReference>
<accession>A0A8J6KQB8</accession>
<sequence length="192" mass="21366">MRLGSEAFSLIRELLLFSTSEDGSTMVEFEQQDEQQDEQWQPGAGAAMSVLKLKFWMNTSLTLFLLQDVQLNMTLPDAREATFFASNHSLRALQATIENSYVYNPEEHIYINKAFSFNVFSIQVQAFTVESDRFGSVEVYVQQDGNNMLIPIAVGGALQGWSSMSSSPTSAAGRGVMLATRPHSLVGRRVCH</sequence>
<evidence type="ECO:0000256" key="8">
    <source>
        <dbReference type="ARBA" id="ARBA00023180"/>
    </source>
</evidence>
<dbReference type="Proteomes" id="UP000710432">
    <property type="component" value="Unassembled WGS sequence"/>
</dbReference>
<dbReference type="PANTHER" id="PTHR11506">
    <property type="entry name" value="LYSOSOME-ASSOCIATED MEMBRANE GLYCOPROTEIN"/>
    <property type="match status" value="1"/>
</dbReference>
<evidence type="ECO:0000256" key="6">
    <source>
        <dbReference type="ARBA" id="ARBA00022989"/>
    </source>
</evidence>